<dbReference type="InterPro" id="IPR005773">
    <property type="entry name" value="T3SS_YscR-like"/>
</dbReference>
<keyword evidence="4 7" id="KW-0812">Transmembrane</keyword>
<evidence type="ECO:0000256" key="7">
    <source>
        <dbReference type="RuleBase" id="RU362070"/>
    </source>
</evidence>
<evidence type="ECO:0000256" key="1">
    <source>
        <dbReference type="ARBA" id="ARBA00004651"/>
    </source>
</evidence>
<protein>
    <submittedName>
        <fullName evidence="8">EscR/YscR/HrcR family type III secretion system export apparatus protein</fullName>
    </submittedName>
</protein>
<evidence type="ECO:0000256" key="4">
    <source>
        <dbReference type="ARBA" id="ARBA00022692"/>
    </source>
</evidence>
<evidence type="ECO:0000256" key="2">
    <source>
        <dbReference type="ARBA" id="ARBA00006257"/>
    </source>
</evidence>
<feature type="transmembrane region" description="Helical" evidence="7">
    <location>
        <begin position="150"/>
        <end position="176"/>
    </location>
</feature>
<keyword evidence="3 7" id="KW-1003">Cell membrane</keyword>
<gene>
    <name evidence="8" type="ORF">EZM97_10595</name>
</gene>
<dbReference type="NCBIfam" id="TIGR01102">
    <property type="entry name" value="yscR"/>
    <property type="match status" value="1"/>
</dbReference>
<evidence type="ECO:0000313" key="8">
    <source>
        <dbReference type="EMBL" id="TCI13679.1"/>
    </source>
</evidence>
<evidence type="ECO:0000256" key="6">
    <source>
        <dbReference type="ARBA" id="ARBA00023136"/>
    </source>
</evidence>
<keyword evidence="6 7" id="KW-0472">Membrane</keyword>
<accession>A0A4R0Z1L3</accession>
<dbReference type="GO" id="GO:0009306">
    <property type="term" value="P:protein secretion"/>
    <property type="evidence" value="ECO:0007669"/>
    <property type="project" value="UniProtKB-UniRule"/>
</dbReference>
<evidence type="ECO:0000256" key="3">
    <source>
        <dbReference type="ARBA" id="ARBA00022475"/>
    </source>
</evidence>
<reference evidence="8 9" key="1">
    <citation type="submission" date="2019-02" db="EMBL/GenBank/DDBJ databases">
        <title>Dyella amyloliquefaciens sp. nov., isolated from forest soil.</title>
        <authorList>
            <person name="Gao Z.-H."/>
            <person name="Qiu L.-H."/>
        </authorList>
    </citation>
    <scope>NUCLEOTIDE SEQUENCE [LARGE SCALE GENOMIC DNA]</scope>
    <source>
        <strain evidence="8 9">KACC 12747</strain>
    </source>
</reference>
<dbReference type="Pfam" id="PF00813">
    <property type="entry name" value="FliP"/>
    <property type="match status" value="1"/>
</dbReference>
<feature type="transmembrane region" description="Helical" evidence="7">
    <location>
        <begin position="12"/>
        <end position="37"/>
    </location>
</feature>
<proteinExistence type="inferred from homology"/>
<dbReference type="EMBL" id="SJTG01000001">
    <property type="protein sequence ID" value="TCI13679.1"/>
    <property type="molecule type" value="Genomic_DNA"/>
</dbReference>
<comment type="similarity">
    <text evidence="2 7">Belongs to the FliP/MopC/SpaP family.</text>
</comment>
<comment type="caution">
    <text evidence="8">The sequence shown here is derived from an EMBL/GenBank/DDBJ whole genome shotgun (WGS) entry which is preliminary data.</text>
</comment>
<dbReference type="PROSITE" id="PS01061">
    <property type="entry name" value="FLIP_2"/>
    <property type="match status" value="1"/>
</dbReference>
<comment type="subcellular location">
    <subcellularLocation>
        <location evidence="1">Cell membrane</location>
        <topology evidence="1">Multi-pass membrane protein</topology>
    </subcellularLocation>
</comment>
<keyword evidence="5 7" id="KW-1133">Transmembrane helix</keyword>
<dbReference type="PANTHER" id="PTHR30587">
    <property type="entry name" value="FLAGELLAR BIOSYNTHETIC PROTEIN FLIP"/>
    <property type="match status" value="1"/>
</dbReference>
<dbReference type="RefSeq" id="WP_131149539.1">
    <property type="nucleotide sequence ID" value="NZ_SJTG01000001.1"/>
</dbReference>
<evidence type="ECO:0000256" key="5">
    <source>
        <dbReference type="ARBA" id="ARBA00022989"/>
    </source>
</evidence>
<evidence type="ECO:0000313" key="9">
    <source>
        <dbReference type="Proteomes" id="UP000291822"/>
    </source>
</evidence>
<feature type="transmembrane region" description="Helical" evidence="7">
    <location>
        <begin position="188"/>
        <end position="209"/>
    </location>
</feature>
<organism evidence="8 9">
    <name type="scientific">Dyella soli</name>
    <dbReference type="NCBI Taxonomy" id="522319"/>
    <lineage>
        <taxon>Bacteria</taxon>
        <taxon>Pseudomonadati</taxon>
        <taxon>Pseudomonadota</taxon>
        <taxon>Gammaproteobacteria</taxon>
        <taxon>Lysobacterales</taxon>
        <taxon>Rhodanobacteraceae</taxon>
        <taxon>Dyella</taxon>
    </lineage>
</organism>
<dbReference type="NCBIfam" id="NF009438">
    <property type="entry name" value="PRK12797.1"/>
    <property type="match status" value="1"/>
</dbReference>
<dbReference type="Proteomes" id="UP000291822">
    <property type="component" value="Unassembled WGS sequence"/>
</dbReference>
<dbReference type="InterPro" id="IPR005838">
    <property type="entry name" value="T3SS_IM_P"/>
</dbReference>
<dbReference type="PANTHER" id="PTHR30587:SF2">
    <property type="entry name" value="SURFACE PRESENTATION OF ANTIGENS PROTEIN SPAP"/>
    <property type="match status" value="1"/>
</dbReference>
<dbReference type="AlphaFoldDB" id="A0A4R0Z1L3"/>
<feature type="transmembrane region" description="Helical" evidence="7">
    <location>
        <begin position="49"/>
        <end position="68"/>
    </location>
</feature>
<dbReference type="GO" id="GO:0005886">
    <property type="term" value="C:plasma membrane"/>
    <property type="evidence" value="ECO:0007669"/>
    <property type="project" value="UniProtKB-SubCell"/>
</dbReference>
<keyword evidence="9" id="KW-1185">Reference proteome</keyword>
<dbReference type="PRINTS" id="PR01302">
    <property type="entry name" value="TYPE3IMPPROT"/>
</dbReference>
<dbReference type="NCBIfam" id="NF009437">
    <property type="entry name" value="PRK12796.1"/>
    <property type="match status" value="1"/>
</dbReference>
<name>A0A4R0Z1L3_9GAMM</name>
<sequence>MDDSLAKVLVLAGMSLLPFLVATGTCFLKFTVVFTLLRNGLGLQQVPSNVVINALALMLAAYVMQPVIADVADAFANHSEPLDHPQDVIALLNEGSGSYRAYLARHADADLVRYFAQLRASEPDASEPGSWEEPGLFELLPAYALSELKAAFLIGFYLYLPFVVVDLVVSGILLSLGMMMMSPVTISAPIKLVLFVALDGWTLISKGLIEPYLSGGGH</sequence>